<dbReference type="PANTHER" id="PTHR36115:SF6">
    <property type="entry name" value="PROLINE-RICH ANTIGEN HOMOLOG"/>
    <property type="match status" value="1"/>
</dbReference>
<feature type="transmembrane region" description="Helical" evidence="6">
    <location>
        <begin position="7"/>
        <end position="30"/>
    </location>
</feature>
<organism evidence="8 9">
    <name type="scientific">Copranaerobaculum intestinale</name>
    <dbReference type="NCBI Taxonomy" id="2692629"/>
    <lineage>
        <taxon>Bacteria</taxon>
        <taxon>Bacillati</taxon>
        <taxon>Bacillota</taxon>
        <taxon>Erysipelotrichia</taxon>
        <taxon>Erysipelotrichales</taxon>
        <taxon>Erysipelotrichaceae</taxon>
        <taxon>Copranaerobaculum</taxon>
    </lineage>
</organism>
<reference evidence="8 9" key="2">
    <citation type="submission" date="2020-01" db="EMBL/GenBank/DDBJ databases">
        <title>Clostridiaceae sp. nov. isolated from the gut of human by culturomics.</title>
        <authorList>
            <person name="Chang Y."/>
        </authorList>
    </citation>
    <scope>NUCLEOTIDE SEQUENCE [LARGE SCALE GENOMIC DNA]</scope>
    <source>
        <strain evidence="8 9">DONG20-135</strain>
    </source>
</reference>
<evidence type="ECO:0000256" key="5">
    <source>
        <dbReference type="ARBA" id="ARBA00023136"/>
    </source>
</evidence>
<gene>
    <name evidence="8" type="ORF">GSF08_02190</name>
</gene>
<sequence>MKIRRAIAYFIDWYLITFLMNLLLVAADYMQTGEMTTNVMPITRFQAGEQVLLLIILFFLQILYFCVIPKYLLKGQTLGKKLTKIKVVNKDGSEVSFLNLWKRDILGMIVIEGCFMPLSNYIRNVLMLVIGRSFTQYFIYFSFAAGFVSIAFLLFDRKGRMLHDFIGSTKVVVV</sequence>
<dbReference type="AlphaFoldDB" id="A0A6N8U3H2"/>
<feature type="transmembrane region" description="Helical" evidence="6">
    <location>
        <begin position="105"/>
        <end position="122"/>
    </location>
</feature>
<name>A0A6N8U3H2_9FIRM</name>
<keyword evidence="9" id="KW-1185">Reference proteome</keyword>
<evidence type="ECO:0000256" key="1">
    <source>
        <dbReference type="ARBA" id="ARBA00004651"/>
    </source>
</evidence>
<dbReference type="InterPro" id="IPR010432">
    <property type="entry name" value="RDD"/>
</dbReference>
<evidence type="ECO:0000256" key="4">
    <source>
        <dbReference type="ARBA" id="ARBA00022989"/>
    </source>
</evidence>
<accession>A0A6N8U3H2</accession>
<proteinExistence type="predicted"/>
<dbReference type="Pfam" id="PF06271">
    <property type="entry name" value="RDD"/>
    <property type="match status" value="1"/>
</dbReference>
<feature type="transmembrane region" description="Helical" evidence="6">
    <location>
        <begin position="50"/>
        <end position="73"/>
    </location>
</feature>
<reference evidence="8 9" key="1">
    <citation type="submission" date="2019-12" db="EMBL/GenBank/DDBJ databases">
        <authorList>
            <person name="Yang R."/>
        </authorList>
    </citation>
    <scope>NUCLEOTIDE SEQUENCE [LARGE SCALE GENOMIC DNA]</scope>
    <source>
        <strain evidence="8 9">DONG20-135</strain>
    </source>
</reference>
<feature type="transmembrane region" description="Helical" evidence="6">
    <location>
        <begin position="134"/>
        <end position="155"/>
    </location>
</feature>
<keyword evidence="3 6" id="KW-0812">Transmembrane</keyword>
<evidence type="ECO:0000259" key="7">
    <source>
        <dbReference type="Pfam" id="PF06271"/>
    </source>
</evidence>
<dbReference type="InterPro" id="IPR051791">
    <property type="entry name" value="Pra-immunoreactive"/>
</dbReference>
<comment type="subcellular location">
    <subcellularLocation>
        <location evidence="1">Cell membrane</location>
        <topology evidence="1">Multi-pass membrane protein</topology>
    </subcellularLocation>
</comment>
<evidence type="ECO:0000256" key="6">
    <source>
        <dbReference type="SAM" id="Phobius"/>
    </source>
</evidence>
<dbReference type="GO" id="GO:0005886">
    <property type="term" value="C:plasma membrane"/>
    <property type="evidence" value="ECO:0007669"/>
    <property type="project" value="UniProtKB-SubCell"/>
</dbReference>
<dbReference type="Proteomes" id="UP000434036">
    <property type="component" value="Unassembled WGS sequence"/>
</dbReference>
<evidence type="ECO:0000256" key="3">
    <source>
        <dbReference type="ARBA" id="ARBA00022692"/>
    </source>
</evidence>
<keyword evidence="4 6" id="KW-1133">Transmembrane helix</keyword>
<feature type="domain" description="RDD" evidence="7">
    <location>
        <begin position="4"/>
        <end position="167"/>
    </location>
</feature>
<dbReference type="RefSeq" id="WP_160624239.1">
    <property type="nucleotide sequence ID" value="NZ_WUUQ01000001.1"/>
</dbReference>
<evidence type="ECO:0000313" key="9">
    <source>
        <dbReference type="Proteomes" id="UP000434036"/>
    </source>
</evidence>
<evidence type="ECO:0000313" key="8">
    <source>
        <dbReference type="EMBL" id="MXQ72756.1"/>
    </source>
</evidence>
<evidence type="ECO:0000256" key="2">
    <source>
        <dbReference type="ARBA" id="ARBA00022475"/>
    </source>
</evidence>
<keyword evidence="5 6" id="KW-0472">Membrane</keyword>
<keyword evidence="2" id="KW-1003">Cell membrane</keyword>
<protein>
    <submittedName>
        <fullName evidence="8">RDD family protein</fullName>
    </submittedName>
</protein>
<dbReference type="PANTHER" id="PTHR36115">
    <property type="entry name" value="PROLINE-RICH ANTIGEN HOMOLOG-RELATED"/>
    <property type="match status" value="1"/>
</dbReference>
<dbReference type="EMBL" id="WUUQ01000001">
    <property type="protein sequence ID" value="MXQ72756.1"/>
    <property type="molecule type" value="Genomic_DNA"/>
</dbReference>
<comment type="caution">
    <text evidence="8">The sequence shown here is derived from an EMBL/GenBank/DDBJ whole genome shotgun (WGS) entry which is preliminary data.</text>
</comment>